<dbReference type="AlphaFoldDB" id="A0A2D4F1A0"/>
<organism evidence="1">
    <name type="scientific">Micrurus corallinus</name>
    <name type="common">Brazilian coral snake</name>
    <dbReference type="NCBI Taxonomy" id="54390"/>
    <lineage>
        <taxon>Eukaryota</taxon>
        <taxon>Metazoa</taxon>
        <taxon>Chordata</taxon>
        <taxon>Craniata</taxon>
        <taxon>Vertebrata</taxon>
        <taxon>Euteleostomi</taxon>
        <taxon>Lepidosauria</taxon>
        <taxon>Squamata</taxon>
        <taxon>Bifurcata</taxon>
        <taxon>Unidentata</taxon>
        <taxon>Episquamata</taxon>
        <taxon>Toxicofera</taxon>
        <taxon>Serpentes</taxon>
        <taxon>Colubroidea</taxon>
        <taxon>Elapidae</taxon>
        <taxon>Elapinae</taxon>
        <taxon>Micrurus</taxon>
    </lineage>
</organism>
<evidence type="ECO:0000313" key="1">
    <source>
        <dbReference type="EMBL" id="LAA41261.1"/>
    </source>
</evidence>
<reference evidence="1" key="2">
    <citation type="submission" date="2017-11" db="EMBL/GenBank/DDBJ databases">
        <title>Coralsnake Venomics: Analyses of Venom Gland Transcriptomes and Proteomes of Six Brazilian Taxa.</title>
        <authorList>
            <person name="Aird S.D."/>
            <person name="Jorge da Silva N."/>
            <person name="Qiu L."/>
            <person name="Villar-Briones A."/>
            <person name="Aparecida-Saddi V."/>
            <person name="Campos-Telles M.P."/>
            <person name="Grau M."/>
            <person name="Mikheyev A.S."/>
        </authorList>
    </citation>
    <scope>NUCLEOTIDE SEQUENCE</scope>
    <source>
        <tissue evidence="1">Venom_gland</tissue>
    </source>
</reference>
<accession>A0A2D4F1A0</accession>
<reference evidence="1" key="1">
    <citation type="submission" date="2017-07" db="EMBL/GenBank/DDBJ databases">
        <authorList>
            <person name="Mikheyev A."/>
            <person name="Grau M."/>
        </authorList>
    </citation>
    <scope>NUCLEOTIDE SEQUENCE</scope>
    <source>
        <tissue evidence="1">Venom_gland</tissue>
    </source>
</reference>
<proteinExistence type="predicted"/>
<name>A0A2D4F1A0_MICCO</name>
<protein>
    <submittedName>
        <fullName evidence="1">Uncharacterized protein</fullName>
    </submittedName>
</protein>
<sequence>MDMHALLYTHTDRHQFINIEDKIYEGVIFSLLSLSRRGGHISTSFLSFCDLHGTGSFSGFSFKQLYCLRSSIMLLELRNSWATSENHPIKHPFLHVFVFKSMRVHFFGN</sequence>
<dbReference type="EMBL" id="IACJ01042142">
    <property type="protein sequence ID" value="LAA41261.1"/>
    <property type="molecule type" value="Transcribed_RNA"/>
</dbReference>